<keyword evidence="1" id="KW-1133">Transmembrane helix</keyword>
<dbReference type="AlphaFoldDB" id="A0AAV4PG29"/>
<reference evidence="2 3" key="1">
    <citation type="submission" date="2021-06" db="EMBL/GenBank/DDBJ databases">
        <title>Caerostris extrusa draft genome.</title>
        <authorList>
            <person name="Kono N."/>
            <person name="Arakawa K."/>
        </authorList>
    </citation>
    <scope>NUCLEOTIDE SEQUENCE [LARGE SCALE GENOMIC DNA]</scope>
</reference>
<gene>
    <name evidence="2" type="ORF">CEXT_278431</name>
</gene>
<evidence type="ECO:0008006" key="4">
    <source>
        <dbReference type="Google" id="ProtNLM"/>
    </source>
</evidence>
<evidence type="ECO:0000256" key="1">
    <source>
        <dbReference type="SAM" id="Phobius"/>
    </source>
</evidence>
<proteinExistence type="predicted"/>
<dbReference type="Proteomes" id="UP001054945">
    <property type="component" value="Unassembled WGS sequence"/>
</dbReference>
<comment type="caution">
    <text evidence="2">The sequence shown here is derived from an EMBL/GenBank/DDBJ whole genome shotgun (WGS) entry which is preliminary data.</text>
</comment>
<evidence type="ECO:0000313" key="2">
    <source>
        <dbReference type="EMBL" id="GIX95599.1"/>
    </source>
</evidence>
<evidence type="ECO:0000313" key="3">
    <source>
        <dbReference type="Proteomes" id="UP001054945"/>
    </source>
</evidence>
<protein>
    <recommendedName>
        <fullName evidence="4">Ribosomal protein L20</fullName>
    </recommendedName>
</protein>
<keyword evidence="1" id="KW-0472">Membrane</keyword>
<sequence length="92" mass="10459">MTKKSNHISDTLAVSRNGLQKAVSLSDDRLLLWFVVRSLKAFAQKKRIRGKARKIQLFHSTVILASVIGRLKLILKTSMNHSAHERALQLRL</sequence>
<keyword evidence="1" id="KW-0812">Transmembrane</keyword>
<keyword evidence="3" id="KW-1185">Reference proteome</keyword>
<dbReference type="EMBL" id="BPLR01004536">
    <property type="protein sequence ID" value="GIX95599.1"/>
    <property type="molecule type" value="Genomic_DNA"/>
</dbReference>
<accession>A0AAV4PG29</accession>
<organism evidence="2 3">
    <name type="scientific">Caerostris extrusa</name>
    <name type="common">Bark spider</name>
    <name type="synonym">Caerostris bankana</name>
    <dbReference type="NCBI Taxonomy" id="172846"/>
    <lineage>
        <taxon>Eukaryota</taxon>
        <taxon>Metazoa</taxon>
        <taxon>Ecdysozoa</taxon>
        <taxon>Arthropoda</taxon>
        <taxon>Chelicerata</taxon>
        <taxon>Arachnida</taxon>
        <taxon>Araneae</taxon>
        <taxon>Araneomorphae</taxon>
        <taxon>Entelegynae</taxon>
        <taxon>Araneoidea</taxon>
        <taxon>Araneidae</taxon>
        <taxon>Caerostris</taxon>
    </lineage>
</organism>
<name>A0AAV4PG29_CAEEX</name>
<feature type="transmembrane region" description="Helical" evidence="1">
    <location>
        <begin position="55"/>
        <end position="75"/>
    </location>
</feature>